<keyword evidence="13" id="KW-1185">Reference proteome</keyword>
<evidence type="ECO:0000256" key="6">
    <source>
        <dbReference type="ARBA" id="ARBA00022989"/>
    </source>
</evidence>
<keyword evidence="7" id="KW-0472">Membrane</keyword>
<dbReference type="GO" id="GO:0071816">
    <property type="term" value="P:tail-anchored membrane protein insertion into ER membrane"/>
    <property type="evidence" value="ECO:0007669"/>
    <property type="project" value="InterPro"/>
</dbReference>
<evidence type="ECO:0000256" key="11">
    <source>
        <dbReference type="SAM" id="SignalP"/>
    </source>
</evidence>
<evidence type="ECO:0000256" key="5">
    <source>
        <dbReference type="ARBA" id="ARBA00022824"/>
    </source>
</evidence>
<evidence type="ECO:0000256" key="3">
    <source>
        <dbReference type="ARBA" id="ARBA00017951"/>
    </source>
</evidence>
<dbReference type="OrthoDB" id="69461at2759"/>
<evidence type="ECO:0000313" key="12">
    <source>
        <dbReference type="EnsemblMetazoa" id="XP_050506799.1"/>
    </source>
</evidence>
<dbReference type="AlphaFoldDB" id="A0A6P7GEA1"/>
<feature type="signal peptide" evidence="11">
    <location>
        <begin position="1"/>
        <end position="19"/>
    </location>
</feature>
<dbReference type="PANTHER" id="PTHR42650">
    <property type="entry name" value="TAIL-ANCHORED PROTEIN INSERTION RECEPTOR WRB"/>
    <property type="match status" value="1"/>
</dbReference>
<evidence type="ECO:0000256" key="4">
    <source>
        <dbReference type="ARBA" id="ARBA00022692"/>
    </source>
</evidence>
<name>A0A6P7GEA1_DIAVI</name>
<feature type="coiled-coil region" evidence="10">
    <location>
        <begin position="63"/>
        <end position="90"/>
    </location>
</feature>
<dbReference type="RefSeq" id="XP_028144692.1">
    <property type="nucleotide sequence ID" value="XM_028288891.1"/>
</dbReference>
<reference evidence="12" key="2">
    <citation type="submission" date="2025-05" db="UniProtKB">
        <authorList>
            <consortium name="EnsemblMetazoa"/>
        </authorList>
    </citation>
    <scope>IDENTIFICATION</scope>
</reference>
<keyword evidence="14" id="KW-0675">Receptor</keyword>
<gene>
    <name evidence="14" type="primary">LOC114338304</name>
</gene>
<evidence type="ECO:0000256" key="2">
    <source>
        <dbReference type="ARBA" id="ARBA00010799"/>
    </source>
</evidence>
<dbReference type="InterPro" id="IPR029012">
    <property type="entry name" value="Helix_hairpin_bin_sf"/>
</dbReference>
<keyword evidence="6" id="KW-1133">Transmembrane helix</keyword>
<feature type="chain" id="PRO_5027879943" description="Guided entry of tail-anchored proteins factor 1" evidence="11">
    <location>
        <begin position="20"/>
        <end position="162"/>
    </location>
</feature>
<evidence type="ECO:0000256" key="1">
    <source>
        <dbReference type="ARBA" id="ARBA00004477"/>
    </source>
</evidence>
<dbReference type="GO" id="GO:0043495">
    <property type="term" value="F:protein-membrane adaptor activity"/>
    <property type="evidence" value="ECO:0007669"/>
    <property type="project" value="TreeGrafter"/>
</dbReference>
<evidence type="ECO:0000256" key="7">
    <source>
        <dbReference type="ARBA" id="ARBA00023136"/>
    </source>
</evidence>
<dbReference type="Pfam" id="PF04420">
    <property type="entry name" value="CHD5"/>
    <property type="match status" value="1"/>
</dbReference>
<dbReference type="InParanoid" id="A0A6P7GEA1"/>
<organism evidence="14">
    <name type="scientific">Diabrotica virgifera virgifera</name>
    <name type="common">western corn rootworm</name>
    <dbReference type="NCBI Taxonomy" id="50390"/>
    <lineage>
        <taxon>Eukaryota</taxon>
        <taxon>Metazoa</taxon>
        <taxon>Ecdysozoa</taxon>
        <taxon>Arthropoda</taxon>
        <taxon>Hexapoda</taxon>
        <taxon>Insecta</taxon>
        <taxon>Pterygota</taxon>
        <taxon>Neoptera</taxon>
        <taxon>Endopterygota</taxon>
        <taxon>Coleoptera</taxon>
        <taxon>Polyphaga</taxon>
        <taxon>Cucujiformia</taxon>
        <taxon>Chrysomeloidea</taxon>
        <taxon>Chrysomelidae</taxon>
        <taxon>Galerucinae</taxon>
        <taxon>Diabroticina</taxon>
        <taxon>Diabroticites</taxon>
        <taxon>Diabrotica</taxon>
    </lineage>
</organism>
<dbReference type="InterPro" id="IPR028945">
    <property type="entry name" value="Get1"/>
</dbReference>
<dbReference type="PANTHER" id="PTHR42650:SF1">
    <property type="entry name" value="GUIDED ENTRY OF TAIL-ANCHORED PROTEINS FACTOR 1"/>
    <property type="match status" value="1"/>
</dbReference>
<keyword evidence="10" id="KW-0175">Coiled coil</keyword>
<dbReference type="Gene3D" id="1.10.287.660">
    <property type="entry name" value="Helix hairpin bin"/>
    <property type="match status" value="1"/>
</dbReference>
<protein>
    <recommendedName>
        <fullName evidence="3">Guided entry of tail-anchored proteins factor 1</fullName>
    </recommendedName>
    <alternativeName>
        <fullName evidence="8">Tail-anchored protein insertion receptor WRB</fullName>
    </alternativeName>
    <alternativeName>
        <fullName evidence="9">Tryptophan-rich basic protein</fullName>
    </alternativeName>
</protein>
<evidence type="ECO:0000313" key="13">
    <source>
        <dbReference type="Proteomes" id="UP001652700"/>
    </source>
</evidence>
<comment type="similarity">
    <text evidence="2">Belongs to the WRB/GET1 family.</text>
</comment>
<proteinExistence type="inferred from homology"/>
<evidence type="ECO:0000256" key="8">
    <source>
        <dbReference type="ARBA" id="ARBA00032437"/>
    </source>
</evidence>
<dbReference type="FunCoup" id="A0A6P7GEA1">
    <property type="interactions" value="488"/>
</dbReference>
<dbReference type="GO" id="GO:0043529">
    <property type="term" value="C:GET complex"/>
    <property type="evidence" value="ECO:0007669"/>
    <property type="project" value="TreeGrafter"/>
</dbReference>
<dbReference type="EnsemblMetazoa" id="XM_050650842.1">
    <property type="protein sequence ID" value="XP_050506799.1"/>
    <property type="gene ID" value="LOC126884718"/>
</dbReference>
<keyword evidence="4" id="KW-0812">Transmembrane</keyword>
<dbReference type="GO" id="GO:0005789">
    <property type="term" value="C:endoplasmic reticulum membrane"/>
    <property type="evidence" value="ECO:0007669"/>
    <property type="project" value="UniProtKB-SubCell"/>
</dbReference>
<evidence type="ECO:0000256" key="9">
    <source>
        <dbReference type="ARBA" id="ARBA00033006"/>
    </source>
</evidence>
<keyword evidence="11" id="KW-0732">Signal</keyword>
<evidence type="ECO:0000313" key="14">
    <source>
        <dbReference type="RefSeq" id="XP_028144692.1"/>
    </source>
</evidence>
<sequence length="162" mass="18226">MGLGILLFATALSFISVHSSIIGKQILKWINKPTSKEKELTSKINELKKSQESVSITENFSKYSKIQRQINKVEEELSNSRNERNNITIQLGFAYGPKVVLGFLLVTLSIYYRGTPIITLDNSIDLTPFSFLISYPHGANAVSFHFWILCSSATARLIKLKN</sequence>
<dbReference type="Proteomes" id="UP001652700">
    <property type="component" value="Unplaced"/>
</dbReference>
<accession>A0A6P7GEA1</accession>
<evidence type="ECO:0000256" key="10">
    <source>
        <dbReference type="SAM" id="Coils"/>
    </source>
</evidence>
<comment type="subcellular location">
    <subcellularLocation>
        <location evidence="1">Endoplasmic reticulum membrane</location>
        <topology evidence="1">Multi-pass membrane protein</topology>
    </subcellularLocation>
</comment>
<reference evidence="14" key="1">
    <citation type="submission" date="2025-04" db="UniProtKB">
        <authorList>
            <consortium name="RefSeq"/>
        </authorList>
    </citation>
    <scope>IDENTIFICATION</scope>
    <source>
        <tissue evidence="14">Whole insect</tissue>
    </source>
</reference>
<keyword evidence="5" id="KW-0256">Endoplasmic reticulum</keyword>